<evidence type="ECO:0000313" key="2">
    <source>
        <dbReference type="Proteomes" id="UP001054945"/>
    </source>
</evidence>
<proteinExistence type="predicted"/>
<gene>
    <name evidence="1" type="ORF">CEXT_752261</name>
</gene>
<dbReference type="EMBL" id="BPLR01006300">
    <property type="protein sequence ID" value="GIY08851.1"/>
    <property type="molecule type" value="Genomic_DNA"/>
</dbReference>
<organism evidence="1 2">
    <name type="scientific">Caerostris extrusa</name>
    <name type="common">Bark spider</name>
    <name type="synonym">Caerostris bankana</name>
    <dbReference type="NCBI Taxonomy" id="172846"/>
    <lineage>
        <taxon>Eukaryota</taxon>
        <taxon>Metazoa</taxon>
        <taxon>Ecdysozoa</taxon>
        <taxon>Arthropoda</taxon>
        <taxon>Chelicerata</taxon>
        <taxon>Arachnida</taxon>
        <taxon>Araneae</taxon>
        <taxon>Araneomorphae</taxon>
        <taxon>Entelegynae</taxon>
        <taxon>Araneoidea</taxon>
        <taxon>Araneidae</taxon>
        <taxon>Caerostris</taxon>
    </lineage>
</organism>
<reference evidence="1 2" key="1">
    <citation type="submission" date="2021-06" db="EMBL/GenBank/DDBJ databases">
        <title>Caerostris extrusa draft genome.</title>
        <authorList>
            <person name="Kono N."/>
            <person name="Arakawa K."/>
        </authorList>
    </citation>
    <scope>NUCLEOTIDE SEQUENCE [LARGE SCALE GENOMIC DNA]</scope>
</reference>
<protein>
    <submittedName>
        <fullName evidence="1">Uncharacterized protein</fullName>
    </submittedName>
</protein>
<dbReference type="Proteomes" id="UP001054945">
    <property type="component" value="Unassembled WGS sequence"/>
</dbReference>
<dbReference type="AlphaFoldDB" id="A0AAV4QIR9"/>
<evidence type="ECO:0000313" key="1">
    <source>
        <dbReference type="EMBL" id="GIY08851.1"/>
    </source>
</evidence>
<sequence length="106" mass="12281">MTYISCKFDLRDGQTRHLQFPWCRFGKPLTPPFPLLLQLVIWYGICDAEDMEDSVTHCREWLVRVNCWVRAPAGDLSISPTNRPSSGRWTRVIPYLGKVLLAITCR</sequence>
<accession>A0AAV4QIR9</accession>
<name>A0AAV4QIR9_CAEEX</name>
<comment type="caution">
    <text evidence="1">The sequence shown here is derived from an EMBL/GenBank/DDBJ whole genome shotgun (WGS) entry which is preliminary data.</text>
</comment>
<keyword evidence="2" id="KW-1185">Reference proteome</keyword>